<dbReference type="InterPro" id="IPR000301">
    <property type="entry name" value="Tetraspanin_animals"/>
</dbReference>
<comment type="similarity">
    <text evidence="2 7">Belongs to the tetraspanin (TM4SF) family.</text>
</comment>
<feature type="disulfide bond" evidence="6">
    <location>
        <begin position="163"/>
        <end position="181"/>
    </location>
</feature>
<dbReference type="GO" id="GO:0016020">
    <property type="term" value="C:membrane"/>
    <property type="evidence" value="ECO:0007669"/>
    <property type="project" value="UniProtKB-SubCell"/>
</dbReference>
<dbReference type="Pfam" id="PF00335">
    <property type="entry name" value="Tetraspanin"/>
    <property type="match status" value="1"/>
</dbReference>
<dbReference type="PIRSF" id="PIRSF002419">
    <property type="entry name" value="Tetraspanin"/>
    <property type="match status" value="1"/>
</dbReference>
<organism evidence="8 9">
    <name type="scientific">Crassostrea virginica</name>
    <name type="common">Eastern oyster</name>
    <dbReference type="NCBI Taxonomy" id="6565"/>
    <lineage>
        <taxon>Eukaryota</taxon>
        <taxon>Metazoa</taxon>
        <taxon>Spiralia</taxon>
        <taxon>Lophotrochozoa</taxon>
        <taxon>Mollusca</taxon>
        <taxon>Bivalvia</taxon>
        <taxon>Autobranchia</taxon>
        <taxon>Pteriomorphia</taxon>
        <taxon>Ostreida</taxon>
        <taxon>Ostreoidea</taxon>
        <taxon>Ostreidae</taxon>
        <taxon>Crassostrea</taxon>
    </lineage>
</organism>
<evidence type="ECO:0000256" key="6">
    <source>
        <dbReference type="PIRSR" id="PIRSR002419-1"/>
    </source>
</evidence>
<evidence type="ECO:0000256" key="5">
    <source>
        <dbReference type="ARBA" id="ARBA00023136"/>
    </source>
</evidence>
<protein>
    <recommendedName>
        <fullName evidence="7">Tetraspanin</fullName>
    </recommendedName>
</protein>
<dbReference type="InterPro" id="IPR018499">
    <property type="entry name" value="Tetraspanin/Peripherin"/>
</dbReference>
<feature type="transmembrane region" description="Helical" evidence="7">
    <location>
        <begin position="12"/>
        <end position="34"/>
    </location>
</feature>
<evidence type="ECO:0000256" key="1">
    <source>
        <dbReference type="ARBA" id="ARBA00004141"/>
    </source>
</evidence>
<proteinExistence type="inferred from homology"/>
<reference evidence="9" key="1">
    <citation type="submission" date="2025-08" db="UniProtKB">
        <authorList>
            <consortium name="RefSeq"/>
        </authorList>
    </citation>
    <scope>IDENTIFICATION</scope>
    <source>
        <tissue evidence="9">Whole sample</tissue>
    </source>
</reference>
<name>A0A8B8DIF7_CRAVI</name>
<feature type="transmembrane region" description="Helical" evidence="7">
    <location>
        <begin position="237"/>
        <end position="260"/>
    </location>
</feature>
<evidence type="ECO:0000256" key="2">
    <source>
        <dbReference type="ARBA" id="ARBA00006840"/>
    </source>
</evidence>
<dbReference type="SUPFAM" id="SSF48652">
    <property type="entry name" value="Tetraspanin"/>
    <property type="match status" value="1"/>
</dbReference>
<evidence type="ECO:0000313" key="8">
    <source>
        <dbReference type="Proteomes" id="UP000694844"/>
    </source>
</evidence>
<feature type="transmembrane region" description="Helical" evidence="7">
    <location>
        <begin position="94"/>
        <end position="116"/>
    </location>
</feature>
<keyword evidence="5 7" id="KW-0472">Membrane</keyword>
<dbReference type="AlphaFoldDB" id="A0A8B8DIF7"/>
<dbReference type="InterPro" id="IPR008952">
    <property type="entry name" value="Tetraspanin_EC2_sf"/>
</dbReference>
<evidence type="ECO:0000256" key="4">
    <source>
        <dbReference type="ARBA" id="ARBA00022989"/>
    </source>
</evidence>
<dbReference type="KEGG" id="cvn:111126795"/>
<keyword evidence="4 7" id="KW-1133">Transmembrane helix</keyword>
<evidence type="ECO:0000256" key="7">
    <source>
        <dbReference type="RuleBase" id="RU361218"/>
    </source>
</evidence>
<dbReference type="Gene3D" id="1.10.1450.10">
    <property type="entry name" value="Tetraspanin"/>
    <property type="match status" value="1"/>
</dbReference>
<comment type="subcellular location">
    <subcellularLocation>
        <location evidence="1 7">Membrane</location>
        <topology evidence="1 7">Multi-pass membrane protein</topology>
    </subcellularLocation>
</comment>
<keyword evidence="6" id="KW-1015">Disulfide bond</keyword>
<keyword evidence="8" id="KW-1185">Reference proteome</keyword>
<dbReference type="RefSeq" id="XP_022327374.1">
    <property type="nucleotide sequence ID" value="XM_022471666.1"/>
</dbReference>
<feature type="transmembrane region" description="Helical" evidence="7">
    <location>
        <begin position="64"/>
        <end position="87"/>
    </location>
</feature>
<dbReference type="GeneID" id="111126795"/>
<dbReference type="Proteomes" id="UP000694844">
    <property type="component" value="Chromosome 3"/>
</dbReference>
<dbReference type="PANTHER" id="PTHR19282">
    <property type="entry name" value="TETRASPANIN"/>
    <property type="match status" value="1"/>
</dbReference>
<gene>
    <name evidence="9" type="primary">LOC111126795</name>
</gene>
<keyword evidence="3 7" id="KW-0812">Transmembrane</keyword>
<accession>A0A8B8DIF7</accession>
<dbReference type="OrthoDB" id="6131345at2759"/>
<evidence type="ECO:0000313" key="9">
    <source>
        <dbReference type="RefSeq" id="XP_022327374.1"/>
    </source>
</evidence>
<dbReference type="PRINTS" id="PR00259">
    <property type="entry name" value="TMFOUR"/>
</dbReference>
<sequence>MAGCCQKLGKVFLVVINLIFLLLGLGLLVAGILVKINALSSDVTPALDTIVVADYKLGELTNNLSVVFIVIGAFITVVSGLGVIGACCKVKWMLIVYTILVLILLIMKIAAVALWFKMRGEFNDNVKKVMVDALNKEYVSDRLNSTNVVSNAWNYIFMTFDCCGVNPVNKTNNDFSTTPWCTNNNCTAIPRTCCSGVDQSNYLTKAQPVCYKDVSKDYNSKGCYQAIQDLIATYGNAFIGISITVIVVEILAVIYAIMICRQDDDN</sequence>
<evidence type="ECO:0000256" key="3">
    <source>
        <dbReference type="ARBA" id="ARBA00022692"/>
    </source>
</evidence>